<keyword evidence="1" id="KW-0472">Membrane</keyword>
<proteinExistence type="predicted"/>
<evidence type="ECO:0000256" key="1">
    <source>
        <dbReference type="SAM" id="Phobius"/>
    </source>
</evidence>
<gene>
    <name evidence="2" type="ORF">KDK92_17315</name>
</gene>
<keyword evidence="1" id="KW-1133">Transmembrane helix</keyword>
<organism evidence="2 3">
    <name type="scientific">Oceanirhabdus seepicola</name>
    <dbReference type="NCBI Taxonomy" id="2828781"/>
    <lineage>
        <taxon>Bacteria</taxon>
        <taxon>Bacillati</taxon>
        <taxon>Bacillota</taxon>
        <taxon>Clostridia</taxon>
        <taxon>Eubacteriales</taxon>
        <taxon>Clostridiaceae</taxon>
        <taxon>Oceanirhabdus</taxon>
    </lineage>
</organism>
<comment type="caution">
    <text evidence="2">The sequence shown here is derived from an EMBL/GenBank/DDBJ whole genome shotgun (WGS) entry which is preliminary data.</text>
</comment>
<protein>
    <submittedName>
        <fullName evidence="2">Uncharacterized protein</fullName>
    </submittedName>
</protein>
<feature type="transmembrane region" description="Helical" evidence="1">
    <location>
        <begin position="12"/>
        <end position="32"/>
    </location>
</feature>
<dbReference type="RefSeq" id="WP_250860616.1">
    <property type="nucleotide sequence ID" value="NZ_JAGSOJ010000004.1"/>
</dbReference>
<reference evidence="2" key="1">
    <citation type="journal article" date="2021" name="mSystems">
        <title>Bacteria and Archaea Synergistically Convert Glycine Betaine to Biogenic Methane in the Formosa Cold Seep of the South China Sea.</title>
        <authorList>
            <person name="Li L."/>
            <person name="Zhang W."/>
            <person name="Zhang S."/>
            <person name="Song L."/>
            <person name="Sun Q."/>
            <person name="Zhang H."/>
            <person name="Xiang H."/>
            <person name="Dong X."/>
        </authorList>
    </citation>
    <scope>NUCLEOTIDE SEQUENCE</scope>
    <source>
        <strain evidence="2">ZWT</strain>
    </source>
</reference>
<name>A0A9J6P5V0_9CLOT</name>
<keyword evidence="3" id="KW-1185">Reference proteome</keyword>
<dbReference type="AlphaFoldDB" id="A0A9J6P5V0"/>
<dbReference type="EMBL" id="JAGSOJ010000004">
    <property type="protein sequence ID" value="MCM1991497.1"/>
    <property type="molecule type" value="Genomic_DNA"/>
</dbReference>
<reference evidence="2" key="2">
    <citation type="submission" date="2021-04" db="EMBL/GenBank/DDBJ databases">
        <authorList>
            <person name="Dong X."/>
        </authorList>
    </citation>
    <scope>NUCLEOTIDE SEQUENCE</scope>
    <source>
        <strain evidence="2">ZWT</strain>
    </source>
</reference>
<keyword evidence="1" id="KW-0812">Transmembrane</keyword>
<accession>A0A9J6P5V0</accession>
<sequence length="51" mass="6042">MMDGSTYAEPIFYWSLGQEVFTHFILGYNLYLRYSVSLQMKRVNLSLSNEQ</sequence>
<evidence type="ECO:0000313" key="2">
    <source>
        <dbReference type="EMBL" id="MCM1991497.1"/>
    </source>
</evidence>
<evidence type="ECO:0000313" key="3">
    <source>
        <dbReference type="Proteomes" id="UP001056429"/>
    </source>
</evidence>
<dbReference type="Proteomes" id="UP001056429">
    <property type="component" value="Unassembled WGS sequence"/>
</dbReference>